<feature type="chain" id="PRO_5045351201" evidence="3">
    <location>
        <begin position="20"/>
        <end position="484"/>
    </location>
</feature>
<dbReference type="EMBL" id="OU015569">
    <property type="protein sequence ID" value="CAG5094995.1"/>
    <property type="molecule type" value="Genomic_DNA"/>
</dbReference>
<evidence type="ECO:0000313" key="4">
    <source>
        <dbReference type="EMBL" id="CAG5094995.1"/>
    </source>
</evidence>
<evidence type="ECO:0000256" key="3">
    <source>
        <dbReference type="SAM" id="SignalP"/>
    </source>
</evidence>
<organism evidence="4 5">
    <name type="scientific">Oikopleura dioica</name>
    <name type="common">Tunicate</name>
    <dbReference type="NCBI Taxonomy" id="34765"/>
    <lineage>
        <taxon>Eukaryota</taxon>
        <taxon>Metazoa</taxon>
        <taxon>Chordata</taxon>
        <taxon>Tunicata</taxon>
        <taxon>Appendicularia</taxon>
        <taxon>Copelata</taxon>
        <taxon>Oikopleuridae</taxon>
        <taxon>Oikopleura</taxon>
    </lineage>
</organism>
<evidence type="ECO:0000256" key="2">
    <source>
        <dbReference type="SAM" id="Phobius"/>
    </source>
</evidence>
<keyword evidence="2" id="KW-0812">Transmembrane</keyword>
<feature type="compositionally biased region" description="Basic and acidic residues" evidence="1">
    <location>
        <begin position="366"/>
        <end position="380"/>
    </location>
</feature>
<feature type="signal peptide" evidence="3">
    <location>
        <begin position="1"/>
        <end position="19"/>
    </location>
</feature>
<reference evidence="4 5" key="1">
    <citation type="submission" date="2021-04" db="EMBL/GenBank/DDBJ databases">
        <authorList>
            <person name="Bliznina A."/>
        </authorList>
    </citation>
    <scope>NUCLEOTIDE SEQUENCE [LARGE SCALE GENOMIC DNA]</scope>
</reference>
<evidence type="ECO:0000256" key="1">
    <source>
        <dbReference type="SAM" id="MobiDB-lite"/>
    </source>
</evidence>
<proteinExistence type="predicted"/>
<name>A0ABN7SCB5_OIKDI</name>
<evidence type="ECO:0000313" key="5">
    <source>
        <dbReference type="Proteomes" id="UP001158576"/>
    </source>
</evidence>
<protein>
    <submittedName>
        <fullName evidence="4">Oidioi.mRNA.OKI2018_I69.XSR.g13980.t1.cds</fullName>
    </submittedName>
</protein>
<feature type="transmembrane region" description="Helical" evidence="2">
    <location>
        <begin position="316"/>
        <end position="337"/>
    </location>
</feature>
<feature type="region of interest" description="Disordered" evidence="1">
    <location>
        <begin position="366"/>
        <end position="393"/>
    </location>
</feature>
<keyword evidence="3" id="KW-0732">Signal</keyword>
<gene>
    <name evidence="4" type="ORF">OKIOD_LOCUS5538</name>
</gene>
<keyword evidence="2" id="KW-1133">Transmembrane helix</keyword>
<keyword evidence="5" id="KW-1185">Reference proteome</keyword>
<keyword evidence="2" id="KW-0472">Membrane</keyword>
<dbReference type="Proteomes" id="UP001158576">
    <property type="component" value="Chromosome XSR"/>
</dbReference>
<sequence length="484" mass="54233">MVLPLWRITVAFLLKTVGAFDCDETAENLTARHEGSCPEKCETGNVYAHLALEKESEDAAPLEYALISSICKAAEHFGVPFGESFSIEATTKKTKKISRVFRNGIMSSVTANQRTFAISRDGARCFSNIAAGVKAVDSAPHDPAKQQELVDSISAKSDADELDNSKTGIFSFLVREQNFTLKVGLTQDHYLNGLRFTTAMQDEQIVYCRTLQLKWIAEGGKLEHAEVPMFHHDQFENRLTKLRNKIAFVDLDLVAKRIELAPTDCYRIADYESQEEKTNLMQLRVAFLGCPKTLSPPTESTESYSISTAALLDNNLLIGIIGGCFLLLTVLVIVAAVRCRAQQKEMVKNYERLTLRVIDNLKESQDGRKMASQSLERRLPTDSLPEPKPIFKSESHGDLLMSRVLANNDDRIYDSLDDLERVLSQAEDDTEKKVLPPPKPARKKKAREVRSSSPKKMSDLPDVTQTYSKLKREKVAGSYDQLEF</sequence>
<accession>A0ABN7SCB5</accession>
<feature type="region of interest" description="Disordered" evidence="1">
    <location>
        <begin position="426"/>
        <end position="465"/>
    </location>
</feature>